<dbReference type="AlphaFoldDB" id="A0A059XR44"/>
<organism evidence="1 2">
    <name type="scientific">Mycoplasmopsis californica</name>
    <dbReference type="NCBI Taxonomy" id="2113"/>
    <lineage>
        <taxon>Bacteria</taxon>
        <taxon>Bacillati</taxon>
        <taxon>Mycoplasmatota</taxon>
        <taxon>Mycoplasmoidales</taxon>
        <taxon>Metamycoplasmataceae</taxon>
        <taxon>Mycoplasmopsis</taxon>
    </lineage>
</organism>
<evidence type="ECO:0000313" key="1">
    <source>
        <dbReference type="EMBL" id="AIA29525.1"/>
    </source>
</evidence>
<accession>A0A059XR44</accession>
<sequence length="128" mass="15299">MLGCLITYLSKLLQLLKNNSNRKNYIESFIDINSNEEQIMLDKFSYNFNRGNWANNRWNFWCASSYPLLFRVKNSEHINRCVVYLGIVHSYDNVYYSKMKITFIKGYESLNIYMFKDIALKYGVIEKT</sequence>
<evidence type="ECO:0000313" key="2">
    <source>
        <dbReference type="Proteomes" id="UP000027088"/>
    </source>
</evidence>
<dbReference type="EMBL" id="CP007521">
    <property type="protein sequence ID" value="AIA29525.1"/>
    <property type="molecule type" value="Genomic_DNA"/>
</dbReference>
<dbReference type="Proteomes" id="UP000027088">
    <property type="component" value="Chromosome"/>
</dbReference>
<dbReference type="KEGG" id="mcr:MCFN_01920"/>
<proteinExistence type="predicted"/>
<name>A0A059XR44_9BACT</name>
<gene>
    <name evidence="1" type="ORF">MCFN_01920</name>
</gene>
<keyword evidence="2" id="KW-1185">Reference proteome</keyword>
<reference evidence="1 2" key="1">
    <citation type="journal article" date="2014" name="Genome Announc.">
        <title>Complete Genome Sequence of the Bovine Mastitis Pathogen Mycoplasma californicum Strain ST-6T (ATCC 33461T).</title>
        <authorList>
            <person name="Calcutt M.J."/>
            <person name="Foecking M.F."/>
            <person name="Fox L.K."/>
        </authorList>
    </citation>
    <scope>NUCLEOTIDE SEQUENCE [LARGE SCALE GENOMIC DNA]</scope>
    <source>
        <strain evidence="1 2">ST-6</strain>
    </source>
</reference>
<protein>
    <submittedName>
        <fullName evidence="1">Uncharacterized protein</fullName>
    </submittedName>
</protein>
<dbReference type="RefSeq" id="WP_038561736.1">
    <property type="nucleotide sequence ID" value="NZ_AP018940.1"/>
</dbReference>